<evidence type="ECO:0000256" key="1">
    <source>
        <dbReference type="ARBA" id="ARBA00012528"/>
    </source>
</evidence>
<keyword evidence="3" id="KW-0472">Membrane</keyword>
<evidence type="ECO:0000259" key="4">
    <source>
        <dbReference type="PROSITE" id="PS50887"/>
    </source>
</evidence>
<sequence>MIMTNKKMPFIVVTILFIFLFVCVFFYNDIGFESSSDLGFEGLTLILLTYIFLTTVNAFKKYPFLHAGACLLLFNKAYDLLTEFPQIEFYADHFEVIDTLLDDGSLFIAFLLIAVGITQMMQMLAKQTMKDELTNLYNRRKLSEIKLTEFDLIYFDLNDLKKVNDLKGHQVGDLMIIRFSQALRNACLKQEMAFRVGGDEFIVTTHKGRSSAFIKHVHEQLCNEQISFAYGIKTSTKDDLENALICSDKRMYDMKEEQKKEHQKKCSDSI</sequence>
<dbReference type="Gene3D" id="3.30.70.270">
    <property type="match status" value="1"/>
</dbReference>
<dbReference type="InterPro" id="IPR029787">
    <property type="entry name" value="Nucleotide_cyclase"/>
</dbReference>
<dbReference type="PANTHER" id="PTHR45138:SF9">
    <property type="entry name" value="DIGUANYLATE CYCLASE DGCM-RELATED"/>
    <property type="match status" value="1"/>
</dbReference>
<protein>
    <recommendedName>
        <fullName evidence="1">diguanylate cyclase</fullName>
        <ecNumber evidence="1">2.7.7.65</ecNumber>
    </recommendedName>
</protein>
<proteinExistence type="predicted"/>
<dbReference type="SMART" id="SM00267">
    <property type="entry name" value="GGDEF"/>
    <property type="match status" value="1"/>
</dbReference>
<evidence type="ECO:0000313" key="5">
    <source>
        <dbReference type="EMBL" id="MUK46333.1"/>
    </source>
</evidence>
<dbReference type="GO" id="GO:0052621">
    <property type="term" value="F:diguanylate cyclase activity"/>
    <property type="evidence" value="ECO:0007669"/>
    <property type="project" value="UniProtKB-EC"/>
</dbReference>
<dbReference type="EC" id="2.7.7.65" evidence="1"/>
<dbReference type="PANTHER" id="PTHR45138">
    <property type="entry name" value="REGULATORY COMPONENTS OF SENSORY TRANSDUCTION SYSTEM"/>
    <property type="match status" value="1"/>
</dbReference>
<feature type="transmembrane region" description="Helical" evidence="3">
    <location>
        <begin position="104"/>
        <end position="125"/>
    </location>
</feature>
<dbReference type="PROSITE" id="PS50887">
    <property type="entry name" value="GGDEF"/>
    <property type="match status" value="1"/>
</dbReference>
<comment type="catalytic activity">
    <reaction evidence="2">
        <text>2 GTP = 3',3'-c-di-GMP + 2 diphosphate</text>
        <dbReference type="Rhea" id="RHEA:24898"/>
        <dbReference type="ChEBI" id="CHEBI:33019"/>
        <dbReference type="ChEBI" id="CHEBI:37565"/>
        <dbReference type="ChEBI" id="CHEBI:58805"/>
        <dbReference type="EC" id="2.7.7.65"/>
    </reaction>
</comment>
<dbReference type="GO" id="GO:0043709">
    <property type="term" value="P:cell adhesion involved in single-species biofilm formation"/>
    <property type="evidence" value="ECO:0007669"/>
    <property type="project" value="TreeGrafter"/>
</dbReference>
<reference evidence="5 6" key="1">
    <citation type="submission" date="2019-11" db="EMBL/GenBank/DDBJ databases">
        <title>Using colonization assays and comparative genomics to discover symbiosis behaviors and factors in Vibrio fischeri.</title>
        <authorList>
            <person name="Bongrand C."/>
            <person name="Moriano-Gutierrez S."/>
            <person name="Arevalo P."/>
            <person name="Mcfall-Ngai M."/>
            <person name="Visick K."/>
            <person name="Polz M.F."/>
            <person name="Ruby E.G."/>
        </authorList>
    </citation>
    <scope>NUCLEOTIDE SEQUENCE [LARGE SCALE GENOMIC DNA]</scope>
    <source>
        <strain evidence="6">emors.3.2</strain>
    </source>
</reference>
<gene>
    <name evidence="5" type="ORF">GNP77_13165</name>
</gene>
<dbReference type="SUPFAM" id="SSF55073">
    <property type="entry name" value="Nucleotide cyclase"/>
    <property type="match status" value="1"/>
</dbReference>
<dbReference type="InterPro" id="IPR043128">
    <property type="entry name" value="Rev_trsase/Diguanyl_cyclase"/>
</dbReference>
<name>A0A6N3Z969_ALIFS</name>
<accession>A0A6N3Z969</accession>
<dbReference type="Pfam" id="PF00990">
    <property type="entry name" value="GGDEF"/>
    <property type="match status" value="1"/>
</dbReference>
<dbReference type="InterPro" id="IPR000160">
    <property type="entry name" value="GGDEF_dom"/>
</dbReference>
<evidence type="ECO:0000256" key="3">
    <source>
        <dbReference type="SAM" id="Phobius"/>
    </source>
</evidence>
<feature type="transmembrane region" description="Helical" evidence="3">
    <location>
        <begin position="9"/>
        <end position="27"/>
    </location>
</feature>
<dbReference type="AlphaFoldDB" id="A0A6N3Z969"/>
<dbReference type="InterPro" id="IPR050469">
    <property type="entry name" value="Diguanylate_Cyclase"/>
</dbReference>
<comment type="caution">
    <text evidence="5">The sequence shown here is derived from an EMBL/GenBank/DDBJ whole genome shotgun (WGS) entry which is preliminary data.</text>
</comment>
<keyword evidence="3" id="KW-0812">Transmembrane</keyword>
<feature type="transmembrane region" description="Helical" evidence="3">
    <location>
        <begin position="39"/>
        <end position="59"/>
    </location>
</feature>
<evidence type="ECO:0000313" key="6">
    <source>
        <dbReference type="Proteomes" id="UP000435323"/>
    </source>
</evidence>
<dbReference type="NCBIfam" id="TIGR00254">
    <property type="entry name" value="GGDEF"/>
    <property type="match status" value="1"/>
</dbReference>
<dbReference type="Proteomes" id="UP000435323">
    <property type="component" value="Unassembled WGS sequence"/>
</dbReference>
<dbReference type="GO" id="GO:1902201">
    <property type="term" value="P:negative regulation of bacterial-type flagellum-dependent cell motility"/>
    <property type="evidence" value="ECO:0007669"/>
    <property type="project" value="TreeGrafter"/>
</dbReference>
<evidence type="ECO:0000256" key="2">
    <source>
        <dbReference type="ARBA" id="ARBA00034247"/>
    </source>
</evidence>
<organism evidence="5 6">
    <name type="scientific">Aliivibrio fischeri</name>
    <name type="common">Vibrio fischeri</name>
    <dbReference type="NCBI Taxonomy" id="668"/>
    <lineage>
        <taxon>Bacteria</taxon>
        <taxon>Pseudomonadati</taxon>
        <taxon>Pseudomonadota</taxon>
        <taxon>Gammaproteobacteria</taxon>
        <taxon>Vibrionales</taxon>
        <taxon>Vibrionaceae</taxon>
        <taxon>Aliivibrio</taxon>
    </lineage>
</organism>
<dbReference type="EMBL" id="WOBO01000015">
    <property type="protein sequence ID" value="MUK46333.1"/>
    <property type="molecule type" value="Genomic_DNA"/>
</dbReference>
<keyword evidence="3" id="KW-1133">Transmembrane helix</keyword>
<dbReference type="GO" id="GO:0005886">
    <property type="term" value="C:plasma membrane"/>
    <property type="evidence" value="ECO:0007669"/>
    <property type="project" value="TreeGrafter"/>
</dbReference>
<dbReference type="CDD" id="cd01949">
    <property type="entry name" value="GGDEF"/>
    <property type="match status" value="1"/>
</dbReference>
<feature type="domain" description="GGDEF" evidence="4">
    <location>
        <begin position="148"/>
        <end position="269"/>
    </location>
</feature>